<evidence type="ECO:0000256" key="1">
    <source>
        <dbReference type="SAM" id="MobiDB-lite"/>
    </source>
</evidence>
<feature type="chain" id="PRO_5046676337" evidence="2">
    <location>
        <begin position="20"/>
        <end position="409"/>
    </location>
</feature>
<accession>A0ABW5DZ11</accession>
<evidence type="ECO:0000313" key="3">
    <source>
        <dbReference type="EMBL" id="MFD2275567.1"/>
    </source>
</evidence>
<evidence type="ECO:0000313" key="4">
    <source>
        <dbReference type="Proteomes" id="UP001597297"/>
    </source>
</evidence>
<reference evidence="4" key="1">
    <citation type="journal article" date="2019" name="Int. J. Syst. Evol. Microbiol.">
        <title>The Global Catalogue of Microorganisms (GCM) 10K type strain sequencing project: providing services to taxonomists for standard genome sequencing and annotation.</title>
        <authorList>
            <consortium name="The Broad Institute Genomics Platform"/>
            <consortium name="The Broad Institute Genome Sequencing Center for Infectious Disease"/>
            <person name="Wu L."/>
            <person name="Ma J."/>
        </authorList>
    </citation>
    <scope>NUCLEOTIDE SEQUENCE [LARGE SCALE GENOMIC DNA]</scope>
    <source>
        <strain evidence="4">JCM 16545</strain>
    </source>
</reference>
<dbReference type="EMBL" id="JBHUJC010000010">
    <property type="protein sequence ID" value="MFD2275567.1"/>
    <property type="molecule type" value="Genomic_DNA"/>
</dbReference>
<keyword evidence="4" id="KW-1185">Reference proteome</keyword>
<evidence type="ECO:0000256" key="2">
    <source>
        <dbReference type="SAM" id="SignalP"/>
    </source>
</evidence>
<gene>
    <name evidence="3" type="ORF">ACFSQZ_03705</name>
</gene>
<name>A0ABW5DZ11_9BACT</name>
<feature type="signal peptide" evidence="2">
    <location>
        <begin position="1"/>
        <end position="19"/>
    </location>
</feature>
<feature type="region of interest" description="Disordered" evidence="1">
    <location>
        <begin position="386"/>
        <end position="409"/>
    </location>
</feature>
<dbReference type="Proteomes" id="UP001597297">
    <property type="component" value="Unassembled WGS sequence"/>
</dbReference>
<feature type="compositionally biased region" description="Basic and acidic residues" evidence="1">
    <location>
        <begin position="386"/>
        <end position="395"/>
    </location>
</feature>
<organism evidence="3 4">
    <name type="scientific">Rubritalea spongiae</name>
    <dbReference type="NCBI Taxonomy" id="430797"/>
    <lineage>
        <taxon>Bacteria</taxon>
        <taxon>Pseudomonadati</taxon>
        <taxon>Verrucomicrobiota</taxon>
        <taxon>Verrucomicrobiia</taxon>
        <taxon>Verrucomicrobiales</taxon>
        <taxon>Rubritaleaceae</taxon>
        <taxon>Rubritalea</taxon>
    </lineage>
</organism>
<sequence>MKKTPLYLAFGLAASPAFAQGVDKSAANYKEGPISDYTTLIDQALSSSAAPELPEDLNKEELYKVLGLGSIKSYAQSSTPDGTEWINKIHLDNGGNHEGVFKLFTTSKHKGLSVADIAPAGADLAGQVNFNLATLEPMLKDIAKLSGAEDLAEVEEGMAEEVPQLGMTGSDLLKKLDLRLNFVLDLDEAQKIPTPFGELDKPNLTIRIDGLSWIWEKVGPMVIGGSGLPFAKTDEGETSTYSLPPEMAAQFMGYSPVLKVDKAGDFIWLSSTGDFLTKCSNGEDTLAQSDAFKATMEDLPSDGQIFGYASKSFYNFFDKTIGSLEEQGMLEGADEMTKNQLNTARKHMTKVEHGAAQILTTDDSGILWAERGVQTIEQQMLEAKKALDAQAKADAEEAAEEAAAPETGE</sequence>
<dbReference type="RefSeq" id="WP_377092805.1">
    <property type="nucleotide sequence ID" value="NZ_JBHSJM010000001.1"/>
</dbReference>
<comment type="caution">
    <text evidence="3">The sequence shown here is derived from an EMBL/GenBank/DDBJ whole genome shotgun (WGS) entry which is preliminary data.</text>
</comment>
<protein>
    <submittedName>
        <fullName evidence="3">Uncharacterized protein</fullName>
    </submittedName>
</protein>
<proteinExistence type="predicted"/>
<keyword evidence="2" id="KW-0732">Signal</keyword>